<evidence type="ECO:0000256" key="7">
    <source>
        <dbReference type="ARBA" id="ARBA00039767"/>
    </source>
</evidence>
<dbReference type="GO" id="GO:0008296">
    <property type="term" value="F:3'-5'-DNA exonuclease activity"/>
    <property type="evidence" value="ECO:0007669"/>
    <property type="project" value="TreeGrafter"/>
</dbReference>
<dbReference type="AlphaFoldDB" id="A0A6P4YQ79"/>
<dbReference type="GO" id="GO:0005634">
    <property type="term" value="C:nucleus"/>
    <property type="evidence" value="ECO:0007669"/>
    <property type="project" value="UniProtKB-SubCell"/>
</dbReference>
<evidence type="ECO:0000256" key="3">
    <source>
        <dbReference type="ARBA" id="ARBA00022722"/>
    </source>
</evidence>
<dbReference type="PANTHER" id="PTHR10060:SF15">
    <property type="entry name" value="DEOXYRIBONUCLEASE TATDN1"/>
    <property type="match status" value="1"/>
</dbReference>
<keyword evidence="4 9" id="KW-0479">Metal-binding</keyword>
<protein>
    <recommendedName>
        <fullName evidence="7">Deoxyribonuclease TATDN1</fullName>
    </recommendedName>
</protein>
<keyword evidence="6" id="KW-0539">Nucleus</keyword>
<keyword evidence="10" id="KW-1185">Reference proteome</keyword>
<evidence type="ECO:0000256" key="8">
    <source>
        <dbReference type="ARBA" id="ARBA00045223"/>
    </source>
</evidence>
<comment type="similarity">
    <text evidence="2">Belongs to the metallo-dependent hydrolases superfamily. TatD-type hydrolase family.</text>
</comment>
<dbReference type="InterPro" id="IPR050891">
    <property type="entry name" value="TatD-type_Hydrolase"/>
</dbReference>
<dbReference type="Proteomes" id="UP000515135">
    <property type="component" value="Unplaced"/>
</dbReference>
<comment type="function">
    <text evidence="8">Deoxyribonuclease which catalyzes (in vitro) the decatenation of kinetoplast DNA, which are circular DNA catenated to each other, producing linear DNA molecules. Plays an important role in chromosomal segregation and cell cycle progression during eye development probably via its DNA decatenation activity.</text>
</comment>
<evidence type="ECO:0000313" key="10">
    <source>
        <dbReference type="Proteomes" id="UP000515135"/>
    </source>
</evidence>
<evidence type="ECO:0000256" key="5">
    <source>
        <dbReference type="ARBA" id="ARBA00022801"/>
    </source>
</evidence>
<keyword evidence="5" id="KW-0378">Hydrolase</keyword>
<dbReference type="PANTHER" id="PTHR10060">
    <property type="entry name" value="TATD FAMILY DEOXYRIBONUCLEASE"/>
    <property type="match status" value="1"/>
</dbReference>
<dbReference type="Gene3D" id="3.20.20.140">
    <property type="entry name" value="Metal-dependent hydrolases"/>
    <property type="match status" value="1"/>
</dbReference>
<proteinExistence type="inferred from homology"/>
<comment type="subcellular location">
    <subcellularLocation>
        <location evidence="1">Nucleus</location>
    </subcellularLocation>
</comment>
<reference evidence="11" key="1">
    <citation type="submission" date="2025-08" db="UniProtKB">
        <authorList>
            <consortium name="RefSeq"/>
        </authorList>
    </citation>
    <scope>IDENTIFICATION</scope>
    <source>
        <tissue evidence="11">Gonad</tissue>
    </source>
</reference>
<evidence type="ECO:0000256" key="9">
    <source>
        <dbReference type="PIRSR" id="PIRSR005902-1"/>
    </source>
</evidence>
<name>A0A6P4YQ79_BRABE</name>
<dbReference type="RefSeq" id="XP_019623849.1">
    <property type="nucleotide sequence ID" value="XM_019768290.1"/>
</dbReference>
<dbReference type="KEGG" id="bbel:109469713"/>
<keyword evidence="3" id="KW-0540">Nuclease</keyword>
<feature type="binding site" evidence="9">
    <location>
        <position position="180"/>
    </location>
    <ligand>
        <name>a divalent metal cation</name>
        <dbReference type="ChEBI" id="CHEBI:60240"/>
        <label>2</label>
    </ligand>
</feature>
<dbReference type="GO" id="GO:0005829">
    <property type="term" value="C:cytosol"/>
    <property type="evidence" value="ECO:0007669"/>
    <property type="project" value="TreeGrafter"/>
</dbReference>
<dbReference type="CDD" id="cd01310">
    <property type="entry name" value="TatD_DNAse"/>
    <property type="match status" value="1"/>
</dbReference>
<dbReference type="SUPFAM" id="SSF51556">
    <property type="entry name" value="Metallo-dependent hydrolases"/>
    <property type="match status" value="1"/>
</dbReference>
<evidence type="ECO:0000256" key="6">
    <source>
        <dbReference type="ARBA" id="ARBA00023242"/>
    </source>
</evidence>
<evidence type="ECO:0000256" key="2">
    <source>
        <dbReference type="ARBA" id="ARBA00009275"/>
    </source>
</evidence>
<dbReference type="GO" id="GO:0046872">
    <property type="term" value="F:metal ion binding"/>
    <property type="evidence" value="ECO:0007669"/>
    <property type="project" value="UniProtKB-KW"/>
</dbReference>
<accession>A0A6P4YQ79</accession>
<dbReference type="Pfam" id="PF01026">
    <property type="entry name" value="TatD_DNase"/>
    <property type="match status" value="1"/>
</dbReference>
<gene>
    <name evidence="11" type="primary">LOC109469713</name>
</gene>
<dbReference type="FunFam" id="3.20.20.140:FF:000034">
    <property type="entry name" value="putative deoxyribonuclease TATDN1 isoform X1"/>
    <property type="match status" value="1"/>
</dbReference>
<dbReference type="PIRSF" id="PIRSF005902">
    <property type="entry name" value="DNase_TatD"/>
    <property type="match status" value="1"/>
</dbReference>
<feature type="binding site" evidence="9">
    <location>
        <position position="118"/>
    </location>
    <ligand>
        <name>a divalent metal cation</name>
        <dbReference type="ChEBI" id="CHEBI:60240"/>
        <label>1</label>
    </ligand>
</feature>
<evidence type="ECO:0000256" key="1">
    <source>
        <dbReference type="ARBA" id="ARBA00004123"/>
    </source>
</evidence>
<feature type="binding site" evidence="9">
    <location>
        <position position="228"/>
    </location>
    <ligand>
        <name>a divalent metal cation</name>
        <dbReference type="ChEBI" id="CHEBI:60240"/>
        <label>1</label>
    </ligand>
</feature>
<feature type="binding site" evidence="9">
    <location>
        <position position="155"/>
    </location>
    <ligand>
        <name>a divalent metal cation</name>
        <dbReference type="ChEBI" id="CHEBI:60240"/>
        <label>2</label>
    </ligand>
</feature>
<dbReference type="InterPro" id="IPR032466">
    <property type="entry name" value="Metal_Hydrolase"/>
</dbReference>
<dbReference type="InterPro" id="IPR001130">
    <property type="entry name" value="TatD-like"/>
</dbReference>
<evidence type="ECO:0000256" key="4">
    <source>
        <dbReference type="ARBA" id="ARBA00022723"/>
    </source>
</evidence>
<dbReference type="OrthoDB" id="6079689at2759"/>
<sequence length="305" mass="34438">MAASVRKSTLRFIDIGVNLTDGMFRGLYHGSQKHQDDLQDVLERAFNNGVERIMVTGGSLQDSREALELAKKNDALYCTVGCHPTRCGEFEESDPDSYLEKLTELVENNRSKVVAVGEFGLDYDRLNFCAKEIQLRYFEKQLGIVERTRLPMFLHCRNAASDLVDILSKNKDRITQGVVHSFDGSKEDAQRILDLGLYIGINGCSLKTAENLETMCSIPSDRLMIETDAPWCEVRPSHAGAKLLKTTFPTKKKEKWEKGHCVKSRNEPCHIVQILEVMAGARNEDVTDLADVLYNNTKKVFFPDK</sequence>
<organism evidence="10 11">
    <name type="scientific">Branchiostoma belcheri</name>
    <name type="common">Amphioxus</name>
    <dbReference type="NCBI Taxonomy" id="7741"/>
    <lineage>
        <taxon>Eukaryota</taxon>
        <taxon>Metazoa</taxon>
        <taxon>Chordata</taxon>
        <taxon>Cephalochordata</taxon>
        <taxon>Leptocardii</taxon>
        <taxon>Amphioxiformes</taxon>
        <taxon>Branchiostomatidae</taxon>
        <taxon>Branchiostoma</taxon>
    </lineage>
</organism>
<dbReference type="GeneID" id="109469713"/>
<evidence type="ECO:0000313" key="11">
    <source>
        <dbReference type="RefSeq" id="XP_019623849.1"/>
    </source>
</evidence>